<feature type="chain" id="PRO_5020584198" evidence="4">
    <location>
        <begin position="28"/>
        <end position="923"/>
    </location>
</feature>
<dbReference type="SUPFAM" id="SSF141072">
    <property type="entry name" value="CalX-like"/>
    <property type="match status" value="2"/>
</dbReference>
<dbReference type="Proteomes" id="UP000295151">
    <property type="component" value="Unassembled WGS sequence"/>
</dbReference>
<comment type="caution">
    <text evidence="6">The sequence shown here is derived from an EMBL/GenBank/DDBJ whole genome shotgun (WGS) entry which is preliminary data.</text>
</comment>
<keyword evidence="7" id="KW-1185">Reference proteome</keyword>
<evidence type="ECO:0000259" key="5">
    <source>
        <dbReference type="Pfam" id="PF03160"/>
    </source>
</evidence>
<dbReference type="Pfam" id="PF03160">
    <property type="entry name" value="Calx-beta"/>
    <property type="match status" value="2"/>
</dbReference>
<dbReference type="InterPro" id="IPR029058">
    <property type="entry name" value="AB_hydrolase_fold"/>
</dbReference>
<dbReference type="OrthoDB" id="6646510at2"/>
<evidence type="ECO:0000256" key="4">
    <source>
        <dbReference type="SAM" id="SignalP"/>
    </source>
</evidence>
<evidence type="ECO:0000256" key="2">
    <source>
        <dbReference type="ARBA" id="ARBA00022737"/>
    </source>
</evidence>
<keyword evidence="2" id="KW-0677">Repeat</keyword>
<evidence type="ECO:0000313" key="7">
    <source>
        <dbReference type="Proteomes" id="UP000295151"/>
    </source>
</evidence>
<keyword evidence="3" id="KW-0106">Calcium</keyword>
<dbReference type="SUPFAM" id="SSF53474">
    <property type="entry name" value="alpha/beta-Hydrolases"/>
    <property type="match status" value="1"/>
</dbReference>
<gene>
    <name evidence="6" type="ORF">EV138_5240</name>
</gene>
<dbReference type="InterPro" id="IPR003644">
    <property type="entry name" value="Calx_beta"/>
</dbReference>
<dbReference type="Gene3D" id="2.60.40.2030">
    <property type="match status" value="2"/>
</dbReference>
<dbReference type="GO" id="GO:0007154">
    <property type="term" value="P:cell communication"/>
    <property type="evidence" value="ECO:0007669"/>
    <property type="project" value="InterPro"/>
</dbReference>
<accession>A0A4R7TI83</accession>
<sequence>MRVFGRLGLAVVLLGGALLGPAAQAQAATPPPPMANGKNWDVTPVAGGYKITLKLDAPAPLRDALPLIAVDGKTVGVAKQSVDQRTATVVSSDPALLKAKDVQLVWSTDGTTDGQDNKRSRVAAGPTDADWLKAPKGPLLAADPGALGRYAVETAEYNLGDEAVYLPGLGHKSEVRGKVYSPKGAAGARPLVIFLHGRHQVCYGDTTEPSEKPWPCAKGEKPIPSYKGYDGPAKALASNGYQVVSISANAINGWDSDVVDTGAQARAELILDHLDLWKKWSTVGGGPFGSKFVGKVDLNNVGLMGHSRGGEGVARAAVLNADRGGKYGVRAVLPLAPTDFARATVPGVAMSVILPYCDGDVSDLQGQKFYDDTRYSVAGDTAPRSTVTVLGANHNFFNTEWTPGQSEAPSNDDWYGDDNDKTSPCGSKYAGRLTPKQQQAVGTAYVAGFFRLQLGHEKQFFGLLDGSNSRAASAGNSVVRVVSQAPAGSRRDLNHFDQPLPYGAVSGSAKATVCAGVDAPAGRVAAATPKCVKNEDSSQSPHWVEAYLAAKTPTMAVTKLTWTGRNGVVRVNLTAAQRDVRRYAALSFRAAPDPAGAPKTDLSIRVVDGKGKAVSIPASSLGDALVRMPGSNDSGLPKNLLRTVRIPVSLLKGIDLRDVRAVELRTDRVASGSVFVSDLAFSKPDLGWSAPSRLPQVSASSIGKIPEGDSGTRKVDFWVTLSRPSIVPVSVYAETNGNLSSSVGEVAEQLVFKPGQTRKKVTVAITGNTRDSVDAEFSLVLSAPKQALLAASFGYGTVVDDDPTPTMTIGPATAAENAGSLKFPIKLSAPSDNFVYVAGTMKSGTAVLGTDFRNPNDDGSEPQPIDYIDGYIEPGQTTGEIEVKLLDDKVKEPTETFTVTLTESGGAEIKLPLTLTGTITDND</sequence>
<dbReference type="InterPro" id="IPR038081">
    <property type="entry name" value="CalX-like_sf"/>
</dbReference>
<dbReference type="GO" id="GO:0016020">
    <property type="term" value="C:membrane"/>
    <property type="evidence" value="ECO:0007669"/>
    <property type="project" value="InterPro"/>
</dbReference>
<proteinExistence type="predicted"/>
<name>A0A4R7TI83_9ACTN</name>
<dbReference type="AlphaFoldDB" id="A0A4R7TI83"/>
<keyword evidence="1 4" id="KW-0732">Signal</keyword>
<dbReference type="RefSeq" id="WP_133981347.1">
    <property type="nucleotide sequence ID" value="NZ_SOCE01000001.1"/>
</dbReference>
<evidence type="ECO:0000313" key="6">
    <source>
        <dbReference type="EMBL" id="TDU91629.1"/>
    </source>
</evidence>
<feature type="signal peptide" evidence="4">
    <location>
        <begin position="1"/>
        <end position="27"/>
    </location>
</feature>
<protein>
    <submittedName>
        <fullName evidence="6">Calx-beta domain-containing protein</fullName>
    </submittedName>
</protein>
<feature type="domain" description="Calx-beta" evidence="5">
    <location>
        <begin position="746"/>
        <end position="786"/>
    </location>
</feature>
<dbReference type="EMBL" id="SOCE01000001">
    <property type="protein sequence ID" value="TDU91629.1"/>
    <property type="molecule type" value="Genomic_DNA"/>
</dbReference>
<feature type="domain" description="Calx-beta" evidence="5">
    <location>
        <begin position="804"/>
        <end position="922"/>
    </location>
</feature>
<organism evidence="6 7">
    <name type="scientific">Kribbella voronezhensis</name>
    <dbReference type="NCBI Taxonomy" id="2512212"/>
    <lineage>
        <taxon>Bacteria</taxon>
        <taxon>Bacillati</taxon>
        <taxon>Actinomycetota</taxon>
        <taxon>Actinomycetes</taxon>
        <taxon>Propionibacteriales</taxon>
        <taxon>Kribbellaceae</taxon>
        <taxon>Kribbella</taxon>
    </lineage>
</organism>
<evidence type="ECO:0000256" key="1">
    <source>
        <dbReference type="ARBA" id="ARBA00022729"/>
    </source>
</evidence>
<evidence type="ECO:0000256" key="3">
    <source>
        <dbReference type="ARBA" id="ARBA00022837"/>
    </source>
</evidence>
<dbReference type="Gene3D" id="3.40.50.1820">
    <property type="entry name" value="alpha/beta hydrolase"/>
    <property type="match status" value="1"/>
</dbReference>
<reference evidence="6 7" key="1">
    <citation type="submission" date="2019-03" db="EMBL/GenBank/DDBJ databases">
        <title>Genomic Encyclopedia of Type Strains, Phase III (KMG-III): the genomes of soil and plant-associated and newly described type strains.</title>
        <authorList>
            <person name="Whitman W."/>
        </authorList>
    </citation>
    <scope>NUCLEOTIDE SEQUENCE [LARGE SCALE GENOMIC DNA]</scope>
    <source>
        <strain evidence="6 7">VKM Ac-2575</strain>
    </source>
</reference>